<reference evidence="12" key="1">
    <citation type="journal article" date="2020" name="Stud. Mycol.">
        <title>101 Dothideomycetes genomes: a test case for predicting lifestyles and emergence of pathogens.</title>
        <authorList>
            <person name="Haridas S."/>
            <person name="Albert R."/>
            <person name="Binder M."/>
            <person name="Bloem J."/>
            <person name="Labutti K."/>
            <person name="Salamov A."/>
            <person name="Andreopoulos B."/>
            <person name="Baker S."/>
            <person name="Barry K."/>
            <person name="Bills G."/>
            <person name="Bluhm B."/>
            <person name="Cannon C."/>
            <person name="Castanera R."/>
            <person name="Culley D."/>
            <person name="Daum C."/>
            <person name="Ezra D."/>
            <person name="Gonzalez J."/>
            <person name="Henrissat B."/>
            <person name="Kuo A."/>
            <person name="Liang C."/>
            <person name="Lipzen A."/>
            <person name="Lutzoni F."/>
            <person name="Magnuson J."/>
            <person name="Mondo S."/>
            <person name="Nolan M."/>
            <person name="Ohm R."/>
            <person name="Pangilinan J."/>
            <person name="Park H.-J."/>
            <person name="Ramirez L."/>
            <person name="Alfaro M."/>
            <person name="Sun H."/>
            <person name="Tritt A."/>
            <person name="Yoshinaga Y."/>
            <person name="Zwiers L.-H."/>
            <person name="Turgeon B."/>
            <person name="Goodwin S."/>
            <person name="Spatafora J."/>
            <person name="Crous P."/>
            <person name="Grigoriev I."/>
        </authorList>
    </citation>
    <scope>NUCLEOTIDE SEQUENCE</scope>
    <source>
        <strain evidence="12">CBS 175.79</strain>
    </source>
</reference>
<keyword evidence="6" id="KW-0297">G-protein coupled receptor</keyword>
<gene>
    <name evidence="12" type="ORF">BU24DRAFT_494623</name>
</gene>
<dbReference type="GO" id="GO:0005886">
    <property type="term" value="C:plasma membrane"/>
    <property type="evidence" value="ECO:0007669"/>
    <property type="project" value="TreeGrafter"/>
</dbReference>
<evidence type="ECO:0000256" key="5">
    <source>
        <dbReference type="ARBA" id="ARBA00022989"/>
    </source>
</evidence>
<comment type="similarity">
    <text evidence="2">Belongs to the G-protein coupled receptor 4 family.</text>
</comment>
<keyword evidence="3" id="KW-0589">Pheromone response</keyword>
<feature type="transmembrane region" description="Helical" evidence="11">
    <location>
        <begin position="213"/>
        <end position="230"/>
    </location>
</feature>
<evidence type="ECO:0000256" key="3">
    <source>
        <dbReference type="ARBA" id="ARBA00022507"/>
    </source>
</evidence>
<evidence type="ECO:0000313" key="13">
    <source>
        <dbReference type="Proteomes" id="UP000799778"/>
    </source>
</evidence>
<feature type="transmembrane region" description="Helical" evidence="11">
    <location>
        <begin position="79"/>
        <end position="97"/>
    </location>
</feature>
<dbReference type="CDD" id="cd14966">
    <property type="entry name" value="7tmD_STE3"/>
    <property type="match status" value="1"/>
</dbReference>
<dbReference type="GO" id="GO:0004932">
    <property type="term" value="F:mating-type factor pheromone receptor activity"/>
    <property type="evidence" value="ECO:0007669"/>
    <property type="project" value="InterPro"/>
</dbReference>
<evidence type="ECO:0000256" key="6">
    <source>
        <dbReference type="ARBA" id="ARBA00023040"/>
    </source>
</evidence>
<feature type="transmembrane region" description="Helical" evidence="11">
    <location>
        <begin position="37"/>
        <end position="59"/>
    </location>
</feature>
<feature type="region of interest" description="Disordered" evidence="10">
    <location>
        <begin position="422"/>
        <end position="444"/>
    </location>
</feature>
<dbReference type="Pfam" id="PF02076">
    <property type="entry name" value="STE3"/>
    <property type="match status" value="1"/>
</dbReference>
<evidence type="ECO:0000256" key="10">
    <source>
        <dbReference type="SAM" id="MobiDB-lite"/>
    </source>
</evidence>
<comment type="subcellular location">
    <subcellularLocation>
        <location evidence="1">Membrane</location>
        <topology evidence="1">Multi-pass membrane protein</topology>
    </subcellularLocation>
</comment>
<dbReference type="Proteomes" id="UP000799778">
    <property type="component" value="Unassembled WGS sequence"/>
</dbReference>
<accession>A0A6A5XIK6</accession>
<dbReference type="EMBL" id="ML978072">
    <property type="protein sequence ID" value="KAF2012661.1"/>
    <property type="molecule type" value="Genomic_DNA"/>
</dbReference>
<organism evidence="12 13">
    <name type="scientific">Aaosphaeria arxii CBS 175.79</name>
    <dbReference type="NCBI Taxonomy" id="1450172"/>
    <lineage>
        <taxon>Eukaryota</taxon>
        <taxon>Fungi</taxon>
        <taxon>Dikarya</taxon>
        <taxon>Ascomycota</taxon>
        <taxon>Pezizomycotina</taxon>
        <taxon>Dothideomycetes</taxon>
        <taxon>Pleosporomycetidae</taxon>
        <taxon>Pleosporales</taxon>
        <taxon>Pleosporales incertae sedis</taxon>
        <taxon>Aaosphaeria</taxon>
    </lineage>
</organism>
<protein>
    <submittedName>
        <fullName evidence="12">STE3-domain-containing protein</fullName>
    </submittedName>
</protein>
<keyword evidence="7 11" id="KW-0472">Membrane</keyword>
<evidence type="ECO:0000256" key="7">
    <source>
        <dbReference type="ARBA" id="ARBA00023136"/>
    </source>
</evidence>
<dbReference type="RefSeq" id="XP_033381000.1">
    <property type="nucleotide sequence ID" value="XM_033534069.1"/>
</dbReference>
<dbReference type="GO" id="GO:0000750">
    <property type="term" value="P:pheromone-dependent signal transduction involved in conjugation with cellular fusion"/>
    <property type="evidence" value="ECO:0007669"/>
    <property type="project" value="TreeGrafter"/>
</dbReference>
<evidence type="ECO:0000256" key="8">
    <source>
        <dbReference type="ARBA" id="ARBA00023170"/>
    </source>
</evidence>
<dbReference type="PRINTS" id="PR00899">
    <property type="entry name" value="GPCRSTE3"/>
</dbReference>
<feature type="transmembrane region" description="Helical" evidence="11">
    <location>
        <begin position="171"/>
        <end position="193"/>
    </location>
</feature>
<evidence type="ECO:0000256" key="1">
    <source>
        <dbReference type="ARBA" id="ARBA00004141"/>
    </source>
</evidence>
<feature type="transmembrane region" description="Helical" evidence="11">
    <location>
        <begin position="127"/>
        <end position="151"/>
    </location>
</feature>
<dbReference type="OrthoDB" id="2874149at2759"/>
<evidence type="ECO:0000256" key="11">
    <source>
        <dbReference type="SAM" id="Phobius"/>
    </source>
</evidence>
<keyword evidence="13" id="KW-1185">Reference proteome</keyword>
<sequence>MDPETLPPNAIILPILAFPAWILCIPPLVWHFSQRNIAAWSLIAWSILGNFFNSINPLIWPRENILEWYGGAGLCDIEARVLVGYSVALAACVTMIIRKLANVMDTRNIVVAPSHGSRIREKVFEGLVCWGYPALLMLVYFIVQPIRYIIYQIGGCGPAYDASWVSIVLSLMWPLITIGFASYFAGLLIYRLFRYRREFHRLLSARNTTQSRFIRLFLMSVLVIIAYLPYNFYMLWWHSSQVVEVYSWSRVHNAKTWNTVIKVPMGGAVRFDKWGQVATGYVAFIVFGTGADAYNTYKRMLCAIGLGRVFPGLLVVSESGSSTPTSARFTRSWASTYADKAKTFFSKSSSVTEMSLPGTTGTGSTVEPTSPTTTGSASIWCHAVSTNEPIIEQSTTNSSSAPTQNTRSFFARLLPRRNCPNRSLPVAAPRSSCEAVEPEKQHTEPHAIGVYSHAWAAERPTAARNAEVDGVHVVHEVWQENGQRRDVESKNNSFDTV</sequence>
<keyword evidence="5 11" id="KW-1133">Transmembrane helix</keyword>
<name>A0A6A5XIK6_9PLEO</name>
<dbReference type="InterPro" id="IPR001499">
    <property type="entry name" value="GPCR_STE3"/>
</dbReference>
<dbReference type="AlphaFoldDB" id="A0A6A5XIK6"/>
<feature type="transmembrane region" description="Helical" evidence="11">
    <location>
        <begin position="12"/>
        <end position="30"/>
    </location>
</feature>
<keyword evidence="4 11" id="KW-0812">Transmembrane</keyword>
<evidence type="ECO:0000313" key="12">
    <source>
        <dbReference type="EMBL" id="KAF2012661.1"/>
    </source>
</evidence>
<dbReference type="GeneID" id="54291466"/>
<feature type="transmembrane region" description="Helical" evidence="11">
    <location>
        <begin position="274"/>
        <end position="294"/>
    </location>
</feature>
<dbReference type="PANTHER" id="PTHR28097:SF1">
    <property type="entry name" value="PHEROMONE A FACTOR RECEPTOR"/>
    <property type="match status" value="1"/>
</dbReference>
<evidence type="ECO:0000256" key="2">
    <source>
        <dbReference type="ARBA" id="ARBA00011085"/>
    </source>
</evidence>
<evidence type="ECO:0000256" key="9">
    <source>
        <dbReference type="ARBA" id="ARBA00023224"/>
    </source>
</evidence>
<proteinExistence type="inferred from homology"/>
<keyword evidence="8" id="KW-0675">Receptor</keyword>
<evidence type="ECO:0000256" key="4">
    <source>
        <dbReference type="ARBA" id="ARBA00022692"/>
    </source>
</evidence>
<dbReference type="PANTHER" id="PTHR28097">
    <property type="entry name" value="PHEROMONE A FACTOR RECEPTOR"/>
    <property type="match status" value="1"/>
</dbReference>
<keyword evidence="9" id="KW-0807">Transducer</keyword>